<proteinExistence type="predicted"/>
<feature type="chain" id="PRO_5043048974" description="Ribophorin-2" evidence="1">
    <location>
        <begin position="16"/>
        <end position="95"/>
    </location>
</feature>
<evidence type="ECO:0000313" key="2">
    <source>
        <dbReference type="EMBL" id="GMR43534.1"/>
    </source>
</evidence>
<reference evidence="3" key="1">
    <citation type="submission" date="2022-10" db="EMBL/GenBank/DDBJ databases">
        <title>Genome assembly of Pristionchus species.</title>
        <authorList>
            <person name="Yoshida K."/>
            <person name="Sommer R.J."/>
        </authorList>
    </citation>
    <scope>NUCLEOTIDE SEQUENCE [LARGE SCALE GENOMIC DNA]</scope>
    <source>
        <strain evidence="3">RS5460</strain>
    </source>
</reference>
<accession>A0AAN5CGR6</accession>
<evidence type="ECO:0000313" key="3">
    <source>
        <dbReference type="Proteomes" id="UP001328107"/>
    </source>
</evidence>
<keyword evidence="1" id="KW-0732">Signal</keyword>
<keyword evidence="3" id="KW-1185">Reference proteome</keyword>
<feature type="non-terminal residue" evidence="2">
    <location>
        <position position="1"/>
    </location>
</feature>
<comment type="caution">
    <text evidence="2">The sequence shown here is derived from an EMBL/GenBank/DDBJ whole genome shotgun (WGS) entry which is preliminary data.</text>
</comment>
<dbReference type="AlphaFoldDB" id="A0AAN5CGR6"/>
<organism evidence="2 3">
    <name type="scientific">Pristionchus mayeri</name>
    <dbReference type="NCBI Taxonomy" id="1317129"/>
    <lineage>
        <taxon>Eukaryota</taxon>
        <taxon>Metazoa</taxon>
        <taxon>Ecdysozoa</taxon>
        <taxon>Nematoda</taxon>
        <taxon>Chromadorea</taxon>
        <taxon>Rhabditida</taxon>
        <taxon>Rhabditina</taxon>
        <taxon>Diplogasteromorpha</taxon>
        <taxon>Diplogasteroidea</taxon>
        <taxon>Neodiplogasteridae</taxon>
        <taxon>Pristionchus</taxon>
    </lineage>
</organism>
<evidence type="ECO:0000256" key="1">
    <source>
        <dbReference type="SAM" id="SignalP"/>
    </source>
</evidence>
<feature type="non-terminal residue" evidence="2">
    <location>
        <position position="95"/>
    </location>
</feature>
<protein>
    <recommendedName>
        <fullName evidence="4">Ribophorin-2</fullName>
    </recommendedName>
</protein>
<gene>
    <name evidence="2" type="ORF">PMAYCL1PPCAC_13729</name>
</gene>
<dbReference type="Proteomes" id="UP001328107">
    <property type="component" value="Unassembled WGS sequence"/>
</dbReference>
<name>A0AAN5CGR6_9BILA</name>
<evidence type="ECO:0008006" key="4">
    <source>
        <dbReference type="Google" id="ProtNLM"/>
    </source>
</evidence>
<dbReference type="EMBL" id="BTRK01000003">
    <property type="protein sequence ID" value="GMR43534.1"/>
    <property type="molecule type" value="Genomic_DNA"/>
</dbReference>
<feature type="signal peptide" evidence="1">
    <location>
        <begin position="1"/>
        <end position="15"/>
    </location>
</feature>
<sequence length="95" mass="10286">ALLLLALCRTSSAAAETIKAGHLTLEAPDKAFSAKLVDQLKAPSSDLLNLYFGFSAALKDSKSFYNTLPDAQKDIFNNGVLCALQKTNVQHMKEE</sequence>